<dbReference type="Proteomes" id="UP000808914">
    <property type="component" value="Unassembled WGS sequence"/>
</dbReference>
<comment type="caution">
    <text evidence="9">The sequence shown here is derived from an EMBL/GenBank/DDBJ whole genome shotgun (WGS) entry which is preliminary data.</text>
</comment>
<keyword evidence="3 9" id="KW-0378">Hydrolase</keyword>
<evidence type="ECO:0000256" key="1">
    <source>
        <dbReference type="ARBA" id="ARBA00007164"/>
    </source>
</evidence>
<keyword evidence="9" id="KW-0645">Protease</keyword>
<accession>A0ABS2PZ80</accession>
<evidence type="ECO:0000313" key="9">
    <source>
        <dbReference type="EMBL" id="MBM7645342.1"/>
    </source>
</evidence>
<organism evidence="9 10">
    <name type="scientific">Scopulibacillus daqui</name>
    <dbReference type="NCBI Taxonomy" id="1469162"/>
    <lineage>
        <taxon>Bacteria</taxon>
        <taxon>Bacillati</taxon>
        <taxon>Bacillota</taxon>
        <taxon>Bacilli</taxon>
        <taxon>Bacillales</taxon>
        <taxon>Sporolactobacillaceae</taxon>
        <taxon>Scopulibacillus</taxon>
    </lineage>
</organism>
<evidence type="ECO:0000256" key="5">
    <source>
        <dbReference type="ARBA" id="ARBA00022984"/>
    </source>
</evidence>
<name>A0ABS2PZ80_9BACL</name>
<evidence type="ECO:0000256" key="7">
    <source>
        <dbReference type="RuleBase" id="RU004016"/>
    </source>
</evidence>
<dbReference type="InterPro" id="IPR001967">
    <property type="entry name" value="Peptidase_S11_N"/>
</dbReference>
<dbReference type="Gene3D" id="2.30.140.30">
    <property type="match status" value="1"/>
</dbReference>
<keyword evidence="6" id="KW-0961">Cell wall biogenesis/degradation</keyword>
<keyword evidence="4" id="KW-0133">Cell shape</keyword>
<proteinExistence type="inferred from homology"/>
<dbReference type="Pfam" id="PF00768">
    <property type="entry name" value="Peptidase_S11"/>
    <property type="match status" value="1"/>
</dbReference>
<evidence type="ECO:0000256" key="3">
    <source>
        <dbReference type="ARBA" id="ARBA00022801"/>
    </source>
</evidence>
<feature type="domain" description="Peptidase S11 D-alanyl-D-alanine carboxypeptidase A N-terminal" evidence="8">
    <location>
        <begin position="31"/>
        <end position="255"/>
    </location>
</feature>
<evidence type="ECO:0000259" key="8">
    <source>
        <dbReference type="Pfam" id="PF00768"/>
    </source>
</evidence>
<dbReference type="EMBL" id="JAFBER010000007">
    <property type="protein sequence ID" value="MBM7645342.1"/>
    <property type="molecule type" value="Genomic_DNA"/>
</dbReference>
<dbReference type="EC" id="3.4.16.4" evidence="9"/>
<dbReference type="PANTHER" id="PTHR21581:SF33">
    <property type="entry name" value="D-ALANYL-D-ALANINE CARBOXYPEPTIDASE DACB"/>
    <property type="match status" value="1"/>
</dbReference>
<evidence type="ECO:0000313" key="10">
    <source>
        <dbReference type="Proteomes" id="UP000808914"/>
    </source>
</evidence>
<keyword evidence="10" id="KW-1185">Reference proteome</keyword>
<dbReference type="PANTHER" id="PTHR21581">
    <property type="entry name" value="D-ALANYL-D-ALANINE CARBOXYPEPTIDASE"/>
    <property type="match status" value="1"/>
</dbReference>
<keyword evidence="5" id="KW-0573">Peptidoglycan synthesis</keyword>
<reference evidence="9 10" key="1">
    <citation type="submission" date="2021-01" db="EMBL/GenBank/DDBJ databases">
        <title>Genomic Encyclopedia of Type Strains, Phase IV (KMG-IV): sequencing the most valuable type-strain genomes for metagenomic binning, comparative biology and taxonomic classification.</title>
        <authorList>
            <person name="Goeker M."/>
        </authorList>
    </citation>
    <scope>NUCLEOTIDE SEQUENCE [LARGE SCALE GENOMIC DNA]</scope>
    <source>
        <strain evidence="9 10">DSM 28236</strain>
    </source>
</reference>
<sequence>MKRFWKKPLIMILVLFLLYSALPINLVSAKVSVSAESAILMDQTSGRILFGKDIHKKMRIASITKVMTAILAIESGKMNETVKISPNAVGTEGSSIYLEKGEKIKLRDLVYGLMLRSGNDAAVAIAEKVGGSVDGFVYLMNKKAHELGMLDTKFSNPHGLDGNNFTHYSTAYDMAILTKYAMKNKEFRKIFKTKIHRVPQDGKDWARSWKNKNKLLFRYDFSTGGKTGFTKLARRTLISTASKDGLDLIVVTLNDGDDWQDHMNLFNWAFKTYHMTNIVEKGKISNIKSKFYRNHLYAHRDLSLPLTTKEKQGLTTELLLYRPPKNKEWHHPPSPAGKLYVHADNKQLAELPLFYHQSPKKEKKGFWSYFKQLFLTSLRVDSND</sequence>
<dbReference type="RefSeq" id="WP_205003265.1">
    <property type="nucleotide sequence ID" value="NZ_JAFBER010000007.1"/>
</dbReference>
<evidence type="ECO:0000256" key="4">
    <source>
        <dbReference type="ARBA" id="ARBA00022960"/>
    </source>
</evidence>
<dbReference type="InterPro" id="IPR012338">
    <property type="entry name" value="Beta-lactam/transpept-like"/>
</dbReference>
<dbReference type="GO" id="GO:0009002">
    <property type="term" value="F:serine-type D-Ala-D-Ala carboxypeptidase activity"/>
    <property type="evidence" value="ECO:0007669"/>
    <property type="project" value="UniProtKB-EC"/>
</dbReference>
<comment type="similarity">
    <text evidence="1 7">Belongs to the peptidase S11 family.</text>
</comment>
<dbReference type="PRINTS" id="PR00725">
    <property type="entry name" value="DADACBPTASE1"/>
</dbReference>
<keyword evidence="2" id="KW-0732">Signal</keyword>
<evidence type="ECO:0000256" key="6">
    <source>
        <dbReference type="ARBA" id="ARBA00023316"/>
    </source>
</evidence>
<evidence type="ECO:0000256" key="2">
    <source>
        <dbReference type="ARBA" id="ARBA00022729"/>
    </source>
</evidence>
<dbReference type="Gene3D" id="3.40.710.10">
    <property type="entry name" value="DD-peptidase/beta-lactamase superfamily"/>
    <property type="match status" value="1"/>
</dbReference>
<keyword evidence="9" id="KW-0121">Carboxypeptidase</keyword>
<protein>
    <submittedName>
        <fullName evidence="9">D-alanyl-D-alanine carboxypeptidase</fullName>
        <ecNumber evidence="9">3.4.16.4</ecNumber>
    </submittedName>
</protein>
<gene>
    <name evidence="9" type="ORF">JOD45_001553</name>
</gene>
<dbReference type="InterPro" id="IPR018044">
    <property type="entry name" value="Peptidase_S11"/>
</dbReference>
<dbReference type="SUPFAM" id="SSF56601">
    <property type="entry name" value="beta-lactamase/transpeptidase-like"/>
    <property type="match status" value="1"/>
</dbReference>